<accession>A0A1I8F9Y0</accession>
<keyword evidence="2" id="KW-0472">Membrane</keyword>
<sequence length="398" mass="43892">AFCSRLRELAVALNNWQPVDPAGPRSGNFGQIRAIPHHPDARCLAMKASARPLIAYTDTVGYLWPTLVIRCVSLLVNILLQYSLVLRGGFGITLWIFGTEYGNFLAGLMGGSGDRRRVGSVPAEPAGLPHPHRHRQRSHRQDRFLPGQPAGREGQLGWWRRSLTFMACIGAFVGTVFYLLRHQLAAYPSIAALRACSYHMHLLFMNFIAYYIHAPRRQSGLRRAGWQLSGLWLGFVLGSFTASSPCRPCTCCGLDWRRRLWTLTPMLRWRTDMELLNERQPLMLAAAATSAATAGNLHPAGASAMASYQLSACRQPAAAKRRPLQAASPGGGCRSADWLAVPPLAAPPRGPTAPAGHQWKRDGLHYSGARCRWSGQPPWRWVRDGHEAVEREVGAPLG</sequence>
<name>A0A1I8F9Y0_9PLAT</name>
<feature type="transmembrane region" description="Helical" evidence="2">
    <location>
        <begin position="62"/>
        <end position="80"/>
    </location>
</feature>
<evidence type="ECO:0000313" key="4">
    <source>
        <dbReference type="WBParaSite" id="maker-unitig_26376-snap-gene-0.2-mRNA-1"/>
    </source>
</evidence>
<reference evidence="4" key="1">
    <citation type="submission" date="2016-11" db="UniProtKB">
        <authorList>
            <consortium name="WormBaseParasite"/>
        </authorList>
    </citation>
    <scope>IDENTIFICATION</scope>
</reference>
<feature type="transmembrane region" description="Helical" evidence="2">
    <location>
        <begin position="192"/>
        <end position="212"/>
    </location>
</feature>
<dbReference type="Proteomes" id="UP000095280">
    <property type="component" value="Unplaced"/>
</dbReference>
<proteinExistence type="predicted"/>
<keyword evidence="2" id="KW-0812">Transmembrane</keyword>
<dbReference type="AlphaFoldDB" id="A0A1I8F9Y0"/>
<feature type="region of interest" description="Disordered" evidence="1">
    <location>
        <begin position="116"/>
        <end position="149"/>
    </location>
</feature>
<keyword evidence="3" id="KW-1185">Reference proteome</keyword>
<evidence type="ECO:0000256" key="2">
    <source>
        <dbReference type="SAM" id="Phobius"/>
    </source>
</evidence>
<protein>
    <submittedName>
        <fullName evidence="4">Rhomboid domain-containing protein</fullName>
    </submittedName>
</protein>
<feature type="transmembrane region" description="Helical" evidence="2">
    <location>
        <begin position="162"/>
        <end position="180"/>
    </location>
</feature>
<keyword evidence="2" id="KW-1133">Transmembrane helix</keyword>
<organism evidence="3 4">
    <name type="scientific">Macrostomum lignano</name>
    <dbReference type="NCBI Taxonomy" id="282301"/>
    <lineage>
        <taxon>Eukaryota</taxon>
        <taxon>Metazoa</taxon>
        <taxon>Spiralia</taxon>
        <taxon>Lophotrochozoa</taxon>
        <taxon>Platyhelminthes</taxon>
        <taxon>Rhabditophora</taxon>
        <taxon>Macrostomorpha</taxon>
        <taxon>Macrostomida</taxon>
        <taxon>Macrostomidae</taxon>
        <taxon>Macrostomum</taxon>
    </lineage>
</organism>
<feature type="compositionally biased region" description="Basic residues" evidence="1">
    <location>
        <begin position="130"/>
        <end position="140"/>
    </location>
</feature>
<evidence type="ECO:0000313" key="3">
    <source>
        <dbReference type="Proteomes" id="UP000095280"/>
    </source>
</evidence>
<evidence type="ECO:0000256" key="1">
    <source>
        <dbReference type="SAM" id="MobiDB-lite"/>
    </source>
</evidence>
<dbReference type="WBParaSite" id="maker-unitig_26376-snap-gene-0.2-mRNA-1">
    <property type="protein sequence ID" value="maker-unitig_26376-snap-gene-0.2-mRNA-1"/>
    <property type="gene ID" value="maker-unitig_26376-snap-gene-0.2"/>
</dbReference>